<protein>
    <submittedName>
        <fullName evidence="1">Uncharacterized protein</fullName>
    </submittedName>
</protein>
<sequence>MEEAKIRVFQLNETLINVYDVYLYRDYESLGRYARTLSPHLPTIFSGIYSSLGGQLRPNTP</sequence>
<dbReference type="AlphaFoldDB" id="A0AAE1R7E3"/>
<comment type="caution">
    <text evidence="1">The sequence shown here is derived from an EMBL/GenBank/DDBJ whole genome shotgun (WGS) entry which is preliminary data.</text>
</comment>
<gene>
    <name evidence="1" type="ORF">RND71_035283</name>
</gene>
<proteinExistence type="predicted"/>
<dbReference type="Proteomes" id="UP001291623">
    <property type="component" value="Unassembled WGS sequence"/>
</dbReference>
<reference evidence="1" key="1">
    <citation type="submission" date="2023-12" db="EMBL/GenBank/DDBJ databases">
        <title>Genome assembly of Anisodus tanguticus.</title>
        <authorList>
            <person name="Wang Y.-J."/>
        </authorList>
    </citation>
    <scope>NUCLEOTIDE SEQUENCE</scope>
    <source>
        <strain evidence="1">KB-2021</strain>
        <tissue evidence="1">Leaf</tissue>
    </source>
</reference>
<evidence type="ECO:0000313" key="1">
    <source>
        <dbReference type="EMBL" id="KAK4345107.1"/>
    </source>
</evidence>
<evidence type="ECO:0000313" key="2">
    <source>
        <dbReference type="Proteomes" id="UP001291623"/>
    </source>
</evidence>
<name>A0AAE1R7E3_9SOLA</name>
<keyword evidence="2" id="KW-1185">Reference proteome</keyword>
<accession>A0AAE1R7E3</accession>
<organism evidence="1 2">
    <name type="scientific">Anisodus tanguticus</name>
    <dbReference type="NCBI Taxonomy" id="243964"/>
    <lineage>
        <taxon>Eukaryota</taxon>
        <taxon>Viridiplantae</taxon>
        <taxon>Streptophyta</taxon>
        <taxon>Embryophyta</taxon>
        <taxon>Tracheophyta</taxon>
        <taxon>Spermatophyta</taxon>
        <taxon>Magnoliopsida</taxon>
        <taxon>eudicotyledons</taxon>
        <taxon>Gunneridae</taxon>
        <taxon>Pentapetalae</taxon>
        <taxon>asterids</taxon>
        <taxon>lamiids</taxon>
        <taxon>Solanales</taxon>
        <taxon>Solanaceae</taxon>
        <taxon>Solanoideae</taxon>
        <taxon>Hyoscyameae</taxon>
        <taxon>Anisodus</taxon>
    </lineage>
</organism>
<dbReference type="EMBL" id="JAVYJV010000019">
    <property type="protein sequence ID" value="KAK4345107.1"/>
    <property type="molecule type" value="Genomic_DNA"/>
</dbReference>